<feature type="compositionally biased region" description="Basic and acidic residues" evidence="1">
    <location>
        <begin position="230"/>
        <end position="245"/>
    </location>
</feature>
<comment type="caution">
    <text evidence="2">The sequence shown here is derived from an EMBL/GenBank/DDBJ whole genome shotgun (WGS) entry which is preliminary data.</text>
</comment>
<feature type="region of interest" description="Disordered" evidence="1">
    <location>
        <begin position="1"/>
        <end position="370"/>
    </location>
</feature>
<feature type="compositionally biased region" description="Basic and acidic residues" evidence="1">
    <location>
        <begin position="42"/>
        <end position="64"/>
    </location>
</feature>
<protein>
    <submittedName>
        <fullName evidence="2">Uncharacterized protein</fullName>
    </submittedName>
</protein>
<dbReference type="EMBL" id="RCSX01000006">
    <property type="protein sequence ID" value="KAF7933695.1"/>
    <property type="molecule type" value="Genomic_DNA"/>
</dbReference>
<sequence length="370" mass="44543">MYARRDQRTTPDLAKFRSDGQEIPTGRGVRETPRAQNNDPQGRPESKRYTYEQPLPERSRKDRGQFSVPADDINSRYLNRERAEKLERDRKEREDRERRKREKKEEQERRDEQDRREREDLERRKSEKETRRETWNEHERIGREEEDKIYKQKRDKQGREGGKEEDPLERAWNDKLRKEREKVAEQIAIEESARKFKPRTATRETIGRDEGGRTKQRASDTRTKGKRDRKPRDRSRSRDRYDRGHARVRPAHPETNTGGGARHKDYGSYTYSPLYIRKPVPKPEVDGRGDEKMYRDKKDRDQTRDPELIARPRRRDEADQYGKYVPSRDPLFSSHESRHAPPLSRSTPRKTAHHDSGYEYNDERPGKYRY</sequence>
<evidence type="ECO:0000256" key="1">
    <source>
        <dbReference type="SAM" id="MobiDB-lite"/>
    </source>
</evidence>
<organism evidence="2 3">
    <name type="scientific">Botrytis deweyae</name>
    <dbReference type="NCBI Taxonomy" id="2478750"/>
    <lineage>
        <taxon>Eukaryota</taxon>
        <taxon>Fungi</taxon>
        <taxon>Dikarya</taxon>
        <taxon>Ascomycota</taxon>
        <taxon>Pezizomycotina</taxon>
        <taxon>Leotiomycetes</taxon>
        <taxon>Helotiales</taxon>
        <taxon>Sclerotiniaceae</taxon>
        <taxon>Botrytis</taxon>
    </lineage>
</organism>
<feature type="compositionally biased region" description="Basic and acidic residues" evidence="1">
    <location>
        <begin position="78"/>
        <end position="184"/>
    </location>
</feature>
<dbReference type="Proteomes" id="UP000783213">
    <property type="component" value="Unassembled WGS sequence"/>
</dbReference>
<proteinExistence type="predicted"/>
<name>A0ABQ7ITF5_9HELO</name>
<feature type="compositionally biased region" description="Basic and acidic residues" evidence="1">
    <location>
        <begin position="353"/>
        <end position="370"/>
    </location>
</feature>
<feature type="compositionally biased region" description="Basic and acidic residues" evidence="1">
    <location>
        <begin position="281"/>
        <end position="320"/>
    </location>
</feature>
<evidence type="ECO:0000313" key="3">
    <source>
        <dbReference type="Proteomes" id="UP000783213"/>
    </source>
</evidence>
<feature type="compositionally biased region" description="Basic and acidic residues" evidence="1">
    <location>
        <begin position="201"/>
        <end position="223"/>
    </location>
</feature>
<dbReference type="GeneID" id="62230178"/>
<evidence type="ECO:0000313" key="2">
    <source>
        <dbReference type="EMBL" id="KAF7933695.1"/>
    </source>
</evidence>
<feature type="compositionally biased region" description="Basic and acidic residues" evidence="1">
    <location>
        <begin position="1"/>
        <end position="20"/>
    </location>
</feature>
<keyword evidence="3" id="KW-1185">Reference proteome</keyword>
<gene>
    <name evidence="2" type="ORF">EAE98_003404</name>
</gene>
<reference evidence="2 3" key="1">
    <citation type="journal article" date="2020" name="Genome Biol. Evol.">
        <title>Comparative genomics of Sclerotiniaceae.</title>
        <authorList>
            <person name="Valero Jimenez C.A."/>
            <person name="Steentjes M."/>
            <person name="Scholten O.E."/>
            <person name="Van Kan J.A.L."/>
        </authorList>
    </citation>
    <scope>NUCLEOTIDE SEQUENCE [LARGE SCALE GENOMIC DNA]</scope>
    <source>
        <strain evidence="2 3">B1</strain>
    </source>
</reference>
<accession>A0ABQ7ITF5</accession>
<dbReference type="RefSeq" id="XP_038812488.1">
    <property type="nucleotide sequence ID" value="XM_038951024.1"/>
</dbReference>